<reference evidence="2" key="1">
    <citation type="journal article" date="2023" name="Science">
        <title>Genome structures resolve the early diversification of teleost fishes.</title>
        <authorList>
            <person name="Parey E."/>
            <person name="Louis A."/>
            <person name="Montfort J."/>
            <person name="Bouchez O."/>
            <person name="Roques C."/>
            <person name="Iampietro C."/>
            <person name="Lluch J."/>
            <person name="Castinel A."/>
            <person name="Donnadieu C."/>
            <person name="Desvignes T."/>
            <person name="Floi Bucao C."/>
            <person name="Jouanno E."/>
            <person name="Wen M."/>
            <person name="Mejri S."/>
            <person name="Dirks R."/>
            <person name="Jansen H."/>
            <person name="Henkel C."/>
            <person name="Chen W.J."/>
            <person name="Zahm M."/>
            <person name="Cabau C."/>
            <person name="Klopp C."/>
            <person name="Thompson A.W."/>
            <person name="Robinson-Rechavi M."/>
            <person name="Braasch I."/>
            <person name="Lecointre G."/>
            <person name="Bobe J."/>
            <person name="Postlethwait J.H."/>
            <person name="Berthelot C."/>
            <person name="Roest Crollius H."/>
            <person name="Guiguen Y."/>
        </authorList>
    </citation>
    <scope>NUCLEOTIDE SEQUENCE</scope>
    <source>
        <strain evidence="2">WJC10195</strain>
    </source>
</reference>
<feature type="region of interest" description="Disordered" evidence="1">
    <location>
        <begin position="65"/>
        <end position="111"/>
    </location>
</feature>
<evidence type="ECO:0000313" key="3">
    <source>
        <dbReference type="Proteomes" id="UP001152622"/>
    </source>
</evidence>
<proteinExistence type="predicted"/>
<accession>A0A9Q1GFE3</accession>
<dbReference type="AlphaFoldDB" id="A0A9Q1GFE3"/>
<gene>
    <name evidence="2" type="ORF">SKAU_G00030100</name>
</gene>
<dbReference type="Proteomes" id="UP001152622">
    <property type="component" value="Chromosome 1"/>
</dbReference>
<protein>
    <submittedName>
        <fullName evidence="2">Uncharacterized protein</fullName>
    </submittedName>
</protein>
<evidence type="ECO:0000313" key="2">
    <source>
        <dbReference type="EMBL" id="KAJ8382232.1"/>
    </source>
</evidence>
<name>A0A9Q1GFE3_SYNKA</name>
<evidence type="ECO:0000256" key="1">
    <source>
        <dbReference type="SAM" id="MobiDB-lite"/>
    </source>
</evidence>
<keyword evidence="3" id="KW-1185">Reference proteome</keyword>
<dbReference type="EMBL" id="JAINUF010000001">
    <property type="protein sequence ID" value="KAJ8382232.1"/>
    <property type="molecule type" value="Genomic_DNA"/>
</dbReference>
<sequence length="111" mass="12789">MTHSFTEKRAVASSICRSPLSDTRRARVTELTGNSRWALRKIPRHWPKRRETDWTQSDAGLVIDRYGSPTERSGQPPCGVPLGYSREHRRTTPEPVVQSDSTRSWIRGSWR</sequence>
<comment type="caution">
    <text evidence="2">The sequence shown here is derived from an EMBL/GenBank/DDBJ whole genome shotgun (WGS) entry which is preliminary data.</text>
</comment>
<organism evidence="2 3">
    <name type="scientific">Synaphobranchus kaupii</name>
    <name type="common">Kaup's arrowtooth eel</name>
    <dbReference type="NCBI Taxonomy" id="118154"/>
    <lineage>
        <taxon>Eukaryota</taxon>
        <taxon>Metazoa</taxon>
        <taxon>Chordata</taxon>
        <taxon>Craniata</taxon>
        <taxon>Vertebrata</taxon>
        <taxon>Euteleostomi</taxon>
        <taxon>Actinopterygii</taxon>
        <taxon>Neopterygii</taxon>
        <taxon>Teleostei</taxon>
        <taxon>Anguilliformes</taxon>
        <taxon>Synaphobranchidae</taxon>
        <taxon>Synaphobranchus</taxon>
    </lineage>
</organism>